<dbReference type="SUPFAM" id="SSF54909">
    <property type="entry name" value="Dimeric alpha+beta barrel"/>
    <property type="match status" value="1"/>
</dbReference>
<organism evidence="3 4">
    <name type="scientific">Klugiella xanthotipulae</name>
    <dbReference type="NCBI Taxonomy" id="244735"/>
    <lineage>
        <taxon>Bacteria</taxon>
        <taxon>Bacillati</taxon>
        <taxon>Actinomycetota</taxon>
        <taxon>Actinomycetes</taxon>
        <taxon>Micrococcales</taxon>
        <taxon>Microbacteriaceae</taxon>
        <taxon>Klugiella</taxon>
    </lineage>
</organism>
<evidence type="ECO:0000313" key="3">
    <source>
        <dbReference type="EMBL" id="TQM63122.1"/>
    </source>
</evidence>
<dbReference type="Proteomes" id="UP000318331">
    <property type="component" value="Unassembled WGS sequence"/>
</dbReference>
<comment type="similarity">
    <text evidence="1">Belongs to the YciI family.</text>
</comment>
<dbReference type="PANTHER" id="PTHR35174:SF3">
    <property type="entry name" value="BLL7171 PROTEIN"/>
    <property type="match status" value="1"/>
</dbReference>
<feature type="domain" description="YCII-related" evidence="2">
    <location>
        <begin position="1"/>
        <end position="105"/>
    </location>
</feature>
<dbReference type="AlphaFoldDB" id="A0A543HXQ9"/>
<comment type="caution">
    <text evidence="3">The sequence shown here is derived from an EMBL/GenBank/DDBJ whole genome shotgun (WGS) entry which is preliminary data.</text>
</comment>
<evidence type="ECO:0000313" key="4">
    <source>
        <dbReference type="Proteomes" id="UP000318331"/>
    </source>
</evidence>
<dbReference type="Gene3D" id="3.30.70.1060">
    <property type="entry name" value="Dimeric alpha+beta barrel"/>
    <property type="match status" value="1"/>
</dbReference>
<protein>
    <recommendedName>
        <fullName evidence="2">YCII-related domain-containing protein</fullName>
    </recommendedName>
</protein>
<dbReference type="Pfam" id="PF03795">
    <property type="entry name" value="YCII"/>
    <property type="match status" value="1"/>
</dbReference>
<accession>A0A543HXQ9</accession>
<evidence type="ECO:0000259" key="2">
    <source>
        <dbReference type="Pfam" id="PF03795"/>
    </source>
</evidence>
<evidence type="ECO:0000256" key="1">
    <source>
        <dbReference type="ARBA" id="ARBA00007689"/>
    </source>
</evidence>
<keyword evidence="4" id="KW-1185">Reference proteome</keyword>
<dbReference type="InterPro" id="IPR011008">
    <property type="entry name" value="Dimeric_a/b-barrel"/>
</dbReference>
<proteinExistence type="inferred from homology"/>
<dbReference type="EMBL" id="VFPN01000002">
    <property type="protein sequence ID" value="TQM63122.1"/>
    <property type="molecule type" value="Genomic_DNA"/>
</dbReference>
<dbReference type="RefSeq" id="WP_170206053.1">
    <property type="nucleotide sequence ID" value="NZ_BAAAYS010000002.1"/>
</dbReference>
<name>A0A543HXQ9_9MICO</name>
<reference evidence="3 4" key="1">
    <citation type="submission" date="2019-06" db="EMBL/GenBank/DDBJ databases">
        <title>Sequencing the genomes of 1000 actinobacteria strains.</title>
        <authorList>
            <person name="Klenk H.-P."/>
        </authorList>
    </citation>
    <scope>NUCLEOTIDE SEQUENCE [LARGE SCALE GENOMIC DNA]</scope>
    <source>
        <strain evidence="3 4">DSM 18031</strain>
    </source>
</reference>
<gene>
    <name evidence="3" type="ORF">FB466_1374</name>
</gene>
<dbReference type="InterPro" id="IPR005545">
    <property type="entry name" value="YCII"/>
</dbReference>
<sequence length="116" mass="12640">MKYMLLLTGDGDVPAWDGLDESEQAALMERFEQFQSECTARGVEILAGESLENGESATTVRRSAGARVISEGPYAAAYEGLGGFYLVETPSLDLLLELSDVLPPYDMEFRPIDPMG</sequence>
<dbReference type="PANTHER" id="PTHR35174">
    <property type="entry name" value="BLL7171 PROTEIN-RELATED"/>
    <property type="match status" value="1"/>
</dbReference>